<sequence>MGSFTQAILSSPKRQLDAEEYDYRVVPHSEEGLAQSTPEGLPFRMFYELRKAGPVQDFSETSLDEVRSIVPCLGYAFVDGHPLAKLPSSPADSPRCEPFNSWDHSDKGAASAAFARHTAKKLQSMGCIMGESGMKVLDLHAARELLDISVGNRRFTGGIDCAVVPHAVSIADAAKHFRVGFVRCQDIEARRAAEFHLKDSSSAPARKMDWSVQHEQHAVMAMLAALAMNPRPLDFVLTDGMTFKLWRARGKRVMVYRDLNAKEAYYAIAQDLRGDLL</sequence>
<comment type="caution">
    <text evidence="1">The sequence shown here is derived from an EMBL/GenBank/DDBJ whole genome shotgun (WGS) entry which is preliminary data.</text>
</comment>
<gene>
    <name evidence="1" type="primary">g7210</name>
    <name evidence="1" type="ORF">VP750_LOCUS6172</name>
</gene>
<keyword evidence="2" id="KW-1185">Reference proteome</keyword>
<accession>A0ABP1FX99</accession>
<organism evidence="1 2">
    <name type="scientific">Coccomyxa viridis</name>
    <dbReference type="NCBI Taxonomy" id="1274662"/>
    <lineage>
        <taxon>Eukaryota</taxon>
        <taxon>Viridiplantae</taxon>
        <taxon>Chlorophyta</taxon>
        <taxon>core chlorophytes</taxon>
        <taxon>Trebouxiophyceae</taxon>
        <taxon>Trebouxiophyceae incertae sedis</taxon>
        <taxon>Coccomyxaceae</taxon>
        <taxon>Coccomyxa</taxon>
    </lineage>
</organism>
<evidence type="ECO:0000313" key="1">
    <source>
        <dbReference type="EMBL" id="CAL5224513.1"/>
    </source>
</evidence>
<dbReference type="Proteomes" id="UP001497392">
    <property type="component" value="Unassembled WGS sequence"/>
</dbReference>
<reference evidence="1 2" key="1">
    <citation type="submission" date="2024-06" db="EMBL/GenBank/DDBJ databases">
        <authorList>
            <person name="Kraege A."/>
            <person name="Thomma B."/>
        </authorList>
    </citation>
    <scope>NUCLEOTIDE SEQUENCE [LARGE SCALE GENOMIC DNA]</scope>
</reference>
<proteinExistence type="predicted"/>
<protein>
    <submittedName>
        <fullName evidence="1">G7210 protein</fullName>
    </submittedName>
</protein>
<evidence type="ECO:0000313" key="2">
    <source>
        <dbReference type="Proteomes" id="UP001497392"/>
    </source>
</evidence>
<dbReference type="EMBL" id="CAXHTA020000011">
    <property type="protein sequence ID" value="CAL5224513.1"/>
    <property type="molecule type" value="Genomic_DNA"/>
</dbReference>
<name>A0ABP1FX99_9CHLO</name>